<name>A0A1F4X971_UNCKA</name>
<reference evidence="2 3" key="1">
    <citation type="journal article" date="2016" name="Nat. Commun.">
        <title>Thousands of microbial genomes shed light on interconnected biogeochemical processes in an aquifer system.</title>
        <authorList>
            <person name="Anantharaman K."/>
            <person name="Brown C.T."/>
            <person name="Hug L.A."/>
            <person name="Sharon I."/>
            <person name="Castelle C.J."/>
            <person name="Probst A.J."/>
            <person name="Thomas B.C."/>
            <person name="Singh A."/>
            <person name="Wilkins M.J."/>
            <person name="Karaoz U."/>
            <person name="Brodie E.L."/>
            <person name="Williams K.H."/>
            <person name="Hubbard S.S."/>
            <person name="Banfield J.F."/>
        </authorList>
    </citation>
    <scope>NUCLEOTIDE SEQUENCE [LARGE SCALE GENOMIC DNA]</scope>
</reference>
<organism evidence="2 3">
    <name type="scientific">candidate division WWE3 bacterium RIFOXYD1_FULL_39_9</name>
    <dbReference type="NCBI Taxonomy" id="1802649"/>
    <lineage>
        <taxon>Bacteria</taxon>
        <taxon>Katanobacteria</taxon>
    </lineage>
</organism>
<comment type="caution">
    <text evidence="2">The sequence shown here is derived from an EMBL/GenBank/DDBJ whole genome shotgun (WGS) entry which is preliminary data.</text>
</comment>
<gene>
    <name evidence="2" type="ORF">A2619_02645</name>
</gene>
<evidence type="ECO:0000313" key="2">
    <source>
        <dbReference type="EMBL" id="OGC78218.1"/>
    </source>
</evidence>
<dbReference type="Proteomes" id="UP000176815">
    <property type="component" value="Unassembled WGS sequence"/>
</dbReference>
<proteinExistence type="predicted"/>
<feature type="region of interest" description="Disordered" evidence="1">
    <location>
        <begin position="138"/>
        <end position="161"/>
    </location>
</feature>
<dbReference type="EMBL" id="MEWG01000005">
    <property type="protein sequence ID" value="OGC78218.1"/>
    <property type="molecule type" value="Genomic_DNA"/>
</dbReference>
<evidence type="ECO:0000313" key="3">
    <source>
        <dbReference type="Proteomes" id="UP000176815"/>
    </source>
</evidence>
<dbReference type="AlphaFoldDB" id="A0A1F4X971"/>
<sequence length="161" mass="18872">MAFRLLRASIGRKKFLEWLAKEAVIGNSYAVLYAQEFNNHWFSEAHVFLDFFENNEVSVIVREWKWRTDNDVKIPRYYSWRGGRQVLEDVLKNETDNYGHTSVMAYVKNHATQTYVYLMDAFKETGFSGADEILKDGKVPSGHGRSKKYNPNNDPRQLRLL</sequence>
<evidence type="ECO:0000256" key="1">
    <source>
        <dbReference type="SAM" id="MobiDB-lite"/>
    </source>
</evidence>
<accession>A0A1F4X971</accession>
<protein>
    <submittedName>
        <fullName evidence="2">Uncharacterized protein</fullName>
    </submittedName>
</protein>